<evidence type="ECO:0000256" key="1">
    <source>
        <dbReference type="SAM" id="Coils"/>
    </source>
</evidence>
<comment type="caution">
    <text evidence="2">The sequence shown here is derived from an EMBL/GenBank/DDBJ whole genome shotgun (WGS) entry which is preliminary data.</text>
</comment>
<organism evidence="2 3">
    <name type="scientific">Purpureocillium lilacinum</name>
    <name type="common">Paecilomyces lilacinus</name>
    <dbReference type="NCBI Taxonomy" id="33203"/>
    <lineage>
        <taxon>Eukaryota</taxon>
        <taxon>Fungi</taxon>
        <taxon>Dikarya</taxon>
        <taxon>Ascomycota</taxon>
        <taxon>Pezizomycotina</taxon>
        <taxon>Sordariomycetes</taxon>
        <taxon>Hypocreomycetidae</taxon>
        <taxon>Hypocreales</taxon>
        <taxon>Ophiocordycipitaceae</taxon>
        <taxon>Purpureocillium</taxon>
    </lineage>
</organism>
<accession>A0A2U3DT93</accession>
<proteinExistence type="predicted"/>
<feature type="coiled-coil region" evidence="1">
    <location>
        <begin position="50"/>
        <end position="91"/>
    </location>
</feature>
<dbReference type="EMBL" id="LCWV01000033">
    <property type="protein sequence ID" value="PWI65454.1"/>
    <property type="molecule type" value="Genomic_DNA"/>
</dbReference>
<evidence type="ECO:0000313" key="3">
    <source>
        <dbReference type="Proteomes" id="UP000245956"/>
    </source>
</evidence>
<name>A0A2U3DT93_PURLI</name>
<dbReference type="AlphaFoldDB" id="A0A2U3DT93"/>
<dbReference type="Proteomes" id="UP000245956">
    <property type="component" value="Unassembled WGS sequence"/>
</dbReference>
<protein>
    <submittedName>
        <fullName evidence="2">Uncharacterized protein</fullName>
    </submittedName>
</protein>
<reference evidence="2 3" key="1">
    <citation type="journal article" date="2016" name="Front. Microbiol.">
        <title>Genome and transcriptome sequences reveal the specific parasitism of the nematophagous Purpureocillium lilacinum 36-1.</title>
        <authorList>
            <person name="Xie J."/>
            <person name="Li S."/>
            <person name="Mo C."/>
            <person name="Xiao X."/>
            <person name="Peng D."/>
            <person name="Wang G."/>
            <person name="Xiao Y."/>
        </authorList>
    </citation>
    <scope>NUCLEOTIDE SEQUENCE [LARGE SCALE GENOMIC DNA]</scope>
    <source>
        <strain evidence="2 3">36-1</strain>
    </source>
</reference>
<evidence type="ECO:0000313" key="2">
    <source>
        <dbReference type="EMBL" id="PWI65454.1"/>
    </source>
</evidence>
<gene>
    <name evidence="2" type="ORF">PCL_07055</name>
</gene>
<sequence length="137" mass="15447">MADYDKELPILPLKRRQGGPALRQPLDARQPLAHIPGHEVVASPHSAQIIATLRQQATELQMQKAALRRTLRQSQEQNAKLQKQIAAYKQYIEKQDEGLALVIGNICSSFENYRESVVEATRQAMEDERLHAEGDGH</sequence>
<keyword evidence="1" id="KW-0175">Coiled coil</keyword>